<dbReference type="CDD" id="cd13566">
    <property type="entry name" value="PBP2_phosphate"/>
    <property type="match status" value="1"/>
</dbReference>
<dbReference type="AlphaFoldDB" id="A0A7C3ZRN8"/>
<dbReference type="EMBL" id="DSPX01000034">
    <property type="protein sequence ID" value="HGF99725.1"/>
    <property type="molecule type" value="Genomic_DNA"/>
</dbReference>
<dbReference type="PANTHER" id="PTHR30570:SF1">
    <property type="entry name" value="PHOSPHATE-BINDING PROTEIN PSTS"/>
    <property type="match status" value="1"/>
</dbReference>
<evidence type="ECO:0000313" key="4">
    <source>
        <dbReference type="EMBL" id="HGF99725.1"/>
    </source>
</evidence>
<proteinExistence type="predicted"/>
<dbReference type="InterPro" id="IPR050811">
    <property type="entry name" value="Phosphate_ABC_transporter"/>
</dbReference>
<sequence>MEQKREISAMILSLLAVGVLVGGGLLSLWQGGKGAEEQRSSRDNPPVVAPEQVRSFAGVTGVPSGVFNYGGSTTWAPVRGSLDPLIQVVWPDFQLRYVQHPTEPPGSGTGIGMLLDDQLTFVQSCRSLTAAEHAQAREKGFILREIPVAIDSIAVAVNPELDVPGLTVMQLRDIYRGKIRNWQEVGGPDLPIRAYSRRGEDSGTIQFFIEHVLNGEDFGSEVEFLPTTTLALRAVAAERGAIYFASAPQLVPQCQVKTLPLGLDSSRLVPPYLGPLVLPQDCPQQRNVMNTAAFARGDYPLTRRLFVVVKQNGQIDEVAGFAYGRLLLTAQGQAALAKAGLISIAPPR</sequence>
<evidence type="ECO:0000256" key="2">
    <source>
        <dbReference type="SAM" id="Phobius"/>
    </source>
</evidence>
<reference evidence="4" key="1">
    <citation type="journal article" date="2020" name="mSystems">
        <title>Genome- and Community-Level Interaction Insights into Carbon Utilization and Element Cycling Functions of Hydrothermarchaeota in Hydrothermal Sediment.</title>
        <authorList>
            <person name="Zhou Z."/>
            <person name="Liu Y."/>
            <person name="Xu W."/>
            <person name="Pan J."/>
            <person name="Luo Z.H."/>
            <person name="Li M."/>
        </authorList>
    </citation>
    <scope>NUCLEOTIDE SEQUENCE [LARGE SCALE GENOMIC DNA]</scope>
    <source>
        <strain evidence="4">SpSt-374</strain>
    </source>
</reference>
<name>A0A7C3ZRN8_9CYAN</name>
<keyword evidence="1" id="KW-0732">Signal</keyword>
<evidence type="ECO:0000256" key="1">
    <source>
        <dbReference type="ARBA" id="ARBA00022729"/>
    </source>
</evidence>
<dbReference type="Pfam" id="PF12849">
    <property type="entry name" value="PBP_like_2"/>
    <property type="match status" value="1"/>
</dbReference>
<protein>
    <submittedName>
        <fullName evidence="4">PstS family phosphate ABC transporter substrate-binding protein</fullName>
    </submittedName>
</protein>
<organism evidence="4">
    <name type="scientific">Planktothricoides sp. SpSt-374</name>
    <dbReference type="NCBI Taxonomy" id="2282167"/>
    <lineage>
        <taxon>Bacteria</taxon>
        <taxon>Bacillati</taxon>
        <taxon>Cyanobacteriota</taxon>
        <taxon>Cyanophyceae</taxon>
        <taxon>Oscillatoriophycideae</taxon>
        <taxon>Oscillatoriales</taxon>
        <taxon>Oscillatoriaceae</taxon>
        <taxon>Planktothricoides</taxon>
    </lineage>
</organism>
<evidence type="ECO:0000259" key="3">
    <source>
        <dbReference type="Pfam" id="PF12849"/>
    </source>
</evidence>
<accession>A0A7C3ZRN8</accession>
<dbReference type="SUPFAM" id="SSF53850">
    <property type="entry name" value="Periplasmic binding protein-like II"/>
    <property type="match status" value="1"/>
</dbReference>
<keyword evidence="2" id="KW-1133">Transmembrane helix</keyword>
<gene>
    <name evidence="4" type="ORF">ENR15_03410</name>
</gene>
<keyword evidence="2" id="KW-0472">Membrane</keyword>
<feature type="transmembrane region" description="Helical" evidence="2">
    <location>
        <begin position="7"/>
        <end position="29"/>
    </location>
</feature>
<comment type="caution">
    <text evidence="4">The sequence shown here is derived from an EMBL/GenBank/DDBJ whole genome shotgun (WGS) entry which is preliminary data.</text>
</comment>
<feature type="domain" description="PBP" evidence="3">
    <location>
        <begin position="70"/>
        <end position="322"/>
    </location>
</feature>
<dbReference type="Gene3D" id="3.40.190.10">
    <property type="entry name" value="Periplasmic binding protein-like II"/>
    <property type="match status" value="2"/>
</dbReference>
<dbReference type="InterPro" id="IPR024370">
    <property type="entry name" value="PBP_domain"/>
</dbReference>
<keyword evidence="2" id="KW-0812">Transmembrane</keyword>
<dbReference type="PANTHER" id="PTHR30570">
    <property type="entry name" value="PERIPLASMIC PHOSPHATE BINDING COMPONENT OF PHOSPHATE ABC TRANSPORTER"/>
    <property type="match status" value="1"/>
</dbReference>